<dbReference type="InterPro" id="IPR003653">
    <property type="entry name" value="Peptidase_C48_C"/>
</dbReference>
<proteinExistence type="inferred from homology"/>
<evidence type="ECO:0000256" key="3">
    <source>
        <dbReference type="ARBA" id="ARBA00022801"/>
    </source>
</evidence>
<dbReference type="GO" id="GO:0006508">
    <property type="term" value="P:proteolysis"/>
    <property type="evidence" value="ECO:0007669"/>
    <property type="project" value="UniProtKB-KW"/>
</dbReference>
<keyword evidence="3" id="KW-0378">Hydrolase</keyword>
<dbReference type="GO" id="GO:0008234">
    <property type="term" value="F:cysteine-type peptidase activity"/>
    <property type="evidence" value="ECO:0007669"/>
    <property type="project" value="InterPro"/>
</dbReference>
<evidence type="ECO:0000256" key="1">
    <source>
        <dbReference type="ARBA" id="ARBA00005234"/>
    </source>
</evidence>
<dbReference type="SUPFAM" id="SSF54001">
    <property type="entry name" value="Cysteine proteinases"/>
    <property type="match status" value="1"/>
</dbReference>
<feature type="region of interest" description="Disordered" evidence="4">
    <location>
        <begin position="101"/>
        <end position="146"/>
    </location>
</feature>
<feature type="domain" description="Ubiquitin-like protease family profile" evidence="5">
    <location>
        <begin position="155"/>
        <end position="196"/>
    </location>
</feature>
<dbReference type="OrthoDB" id="1939479at2759"/>
<protein>
    <recommendedName>
        <fullName evidence="5">Ubiquitin-like protease family profile domain-containing protein</fullName>
    </recommendedName>
</protein>
<gene>
    <name evidence="6" type="ORF">TSOC_012118</name>
</gene>
<comment type="caution">
    <text evidence="6">The sequence shown here is derived from an EMBL/GenBank/DDBJ whole genome shotgun (WGS) entry which is preliminary data.</text>
</comment>
<dbReference type="InterPro" id="IPR038765">
    <property type="entry name" value="Papain-like_cys_pep_sf"/>
</dbReference>
<evidence type="ECO:0000313" key="6">
    <source>
        <dbReference type="EMBL" id="PNH01938.1"/>
    </source>
</evidence>
<keyword evidence="2" id="KW-0645">Protease</keyword>
<dbReference type="AlphaFoldDB" id="A0A2J7ZNV6"/>
<dbReference type="EMBL" id="PGGS01000757">
    <property type="protein sequence ID" value="PNH01938.1"/>
    <property type="molecule type" value="Genomic_DNA"/>
</dbReference>
<organism evidence="6 7">
    <name type="scientific">Tetrabaena socialis</name>
    <dbReference type="NCBI Taxonomy" id="47790"/>
    <lineage>
        <taxon>Eukaryota</taxon>
        <taxon>Viridiplantae</taxon>
        <taxon>Chlorophyta</taxon>
        <taxon>core chlorophytes</taxon>
        <taxon>Chlorophyceae</taxon>
        <taxon>CS clade</taxon>
        <taxon>Chlamydomonadales</taxon>
        <taxon>Tetrabaenaceae</taxon>
        <taxon>Tetrabaena</taxon>
    </lineage>
</organism>
<evidence type="ECO:0000313" key="7">
    <source>
        <dbReference type="Proteomes" id="UP000236333"/>
    </source>
</evidence>
<evidence type="ECO:0000256" key="4">
    <source>
        <dbReference type="SAM" id="MobiDB-lite"/>
    </source>
</evidence>
<reference evidence="6 7" key="1">
    <citation type="journal article" date="2017" name="Mol. Biol. Evol.">
        <title>The 4-celled Tetrabaena socialis nuclear genome reveals the essential components for genetic control of cell number at the origin of multicellularity in the volvocine lineage.</title>
        <authorList>
            <person name="Featherston J."/>
            <person name="Arakaki Y."/>
            <person name="Hanschen E.R."/>
            <person name="Ferris P.J."/>
            <person name="Michod R.E."/>
            <person name="Olson B.J.S.C."/>
            <person name="Nozaki H."/>
            <person name="Durand P.M."/>
        </authorList>
    </citation>
    <scope>NUCLEOTIDE SEQUENCE [LARGE SCALE GENOMIC DNA]</scope>
    <source>
        <strain evidence="6 7">NIES-571</strain>
    </source>
</reference>
<evidence type="ECO:0000259" key="5">
    <source>
        <dbReference type="Pfam" id="PF02902"/>
    </source>
</evidence>
<comment type="similarity">
    <text evidence="1">Belongs to the peptidase C48 family.</text>
</comment>
<evidence type="ECO:0000256" key="2">
    <source>
        <dbReference type="ARBA" id="ARBA00022670"/>
    </source>
</evidence>
<feature type="compositionally biased region" description="Low complexity" evidence="4">
    <location>
        <begin position="107"/>
        <end position="126"/>
    </location>
</feature>
<feature type="region of interest" description="Disordered" evidence="4">
    <location>
        <begin position="1"/>
        <end position="30"/>
    </location>
</feature>
<dbReference type="Proteomes" id="UP000236333">
    <property type="component" value="Unassembled WGS sequence"/>
</dbReference>
<dbReference type="Gene3D" id="1.10.418.20">
    <property type="match status" value="1"/>
</dbReference>
<sequence>MRRRRDATDTGDAAGDGAREKRRRLQASSHHVALSMCLTRARRAFLTFAAHSLRSAKRRRATAATDPQGAFQQHATLHRAMTDRPHRTTHAAAWPVALQRRAGEEGPSAPINPATAAPPAAPAAAPCHGLSVEPDRSATRGGPSSHNALHSATLDGSSCGVFLCAFAELLARGVPPKRFRFSQADVPALRLGMAEQLLRTAL</sequence>
<accession>A0A2J7ZNV6</accession>
<keyword evidence="7" id="KW-1185">Reference proteome</keyword>
<dbReference type="Pfam" id="PF02902">
    <property type="entry name" value="Peptidase_C48"/>
    <property type="match status" value="1"/>
</dbReference>
<name>A0A2J7ZNV6_9CHLO</name>